<sequence>MRAASPAALKNTVPARPMVIRVSPAYEAACRSSSLIIPISPPPPEWRMTCTRLFTQRPTRVAPRADLRALRTPYPTVFPSDGM</sequence>
<dbReference type="Proteomes" id="UP000642748">
    <property type="component" value="Unassembled WGS sequence"/>
</dbReference>
<dbReference type="AlphaFoldDB" id="A0A8J3QV32"/>
<comment type="caution">
    <text evidence="1">The sequence shown here is derived from an EMBL/GenBank/DDBJ whole genome shotgun (WGS) entry which is preliminary data.</text>
</comment>
<evidence type="ECO:0000313" key="1">
    <source>
        <dbReference type="EMBL" id="GIH17599.1"/>
    </source>
</evidence>
<keyword evidence="2" id="KW-1185">Reference proteome</keyword>
<evidence type="ECO:0000313" key="2">
    <source>
        <dbReference type="Proteomes" id="UP000642748"/>
    </source>
</evidence>
<gene>
    <name evidence="1" type="ORF">Raf01_57710</name>
</gene>
<proteinExistence type="predicted"/>
<organism evidence="1 2">
    <name type="scientific">Rugosimonospora africana</name>
    <dbReference type="NCBI Taxonomy" id="556532"/>
    <lineage>
        <taxon>Bacteria</taxon>
        <taxon>Bacillati</taxon>
        <taxon>Actinomycetota</taxon>
        <taxon>Actinomycetes</taxon>
        <taxon>Micromonosporales</taxon>
        <taxon>Micromonosporaceae</taxon>
        <taxon>Rugosimonospora</taxon>
    </lineage>
</organism>
<accession>A0A8J3QV32</accession>
<dbReference type="EMBL" id="BONZ01000056">
    <property type="protein sequence ID" value="GIH17599.1"/>
    <property type="molecule type" value="Genomic_DNA"/>
</dbReference>
<name>A0A8J3QV32_9ACTN</name>
<protein>
    <submittedName>
        <fullName evidence="1">Uncharacterized protein</fullName>
    </submittedName>
</protein>
<reference evidence="1" key="1">
    <citation type="submission" date="2021-01" db="EMBL/GenBank/DDBJ databases">
        <title>Whole genome shotgun sequence of Rugosimonospora africana NBRC 104875.</title>
        <authorList>
            <person name="Komaki H."/>
            <person name="Tamura T."/>
        </authorList>
    </citation>
    <scope>NUCLEOTIDE SEQUENCE</scope>
    <source>
        <strain evidence="1">NBRC 104875</strain>
    </source>
</reference>